<dbReference type="InterPro" id="IPR016024">
    <property type="entry name" value="ARM-type_fold"/>
</dbReference>
<feature type="chain" id="PRO_5043039763" description="HEAT repeat domain-containing protein" evidence="1">
    <location>
        <begin position="20"/>
        <end position="630"/>
    </location>
</feature>
<dbReference type="RefSeq" id="WP_317832747.1">
    <property type="nucleotide sequence ID" value="NZ_CP136920.1"/>
</dbReference>
<evidence type="ECO:0008006" key="4">
    <source>
        <dbReference type="Google" id="ProtNLM"/>
    </source>
</evidence>
<dbReference type="Proteomes" id="UP001304300">
    <property type="component" value="Chromosome"/>
</dbReference>
<reference evidence="2 3" key="1">
    <citation type="submission" date="2023-10" db="EMBL/GenBank/DDBJ databases">
        <title>Rubellicoccus peritrichatus gen. nov., sp. nov., isolated from an algae of coral reef tank.</title>
        <authorList>
            <person name="Luo J."/>
        </authorList>
    </citation>
    <scope>NUCLEOTIDE SEQUENCE [LARGE SCALE GENOMIC DNA]</scope>
    <source>
        <strain evidence="2 3">CR14</strain>
    </source>
</reference>
<dbReference type="EMBL" id="CP136920">
    <property type="protein sequence ID" value="WOO40624.1"/>
    <property type="molecule type" value="Genomic_DNA"/>
</dbReference>
<sequence>MKRICIFLPLILAVITANGAEIDSKLQAFTSVEYENEAQLRDDLTAMFAGAEGSERDAIEDAVATSLPSELPVQRRLFLMHLLELFGTEKSVDALSAYLQDADLKLRDGARRSLAAIPGEKAVSSLALALRASPSDIDTAAIFDLLAYRKEPRAVAIIVPYLESDNAELVSAAASALGRIGAEDAQFALKAAYANGGSAQLAVESALLDTGPDAALVAKLFADASAPSIKVEAFSQLVSLDEDLAERELETLLATDESIARSQIIILAAESGREGLLEALADDFPSASAEDQVLMASAFAQSGLNEYEGLVLEALASTGDSNYRNWLIDALGDIGSDASFEPIYEIFQSNPKNRVVGDALSRLQAPSADRKAMETLENGSDVDDRIAALKVVTLRNTPGANALINRLLFEESDKKLSNELFKSLETIGDLESVGLMVKLVGRGDSVNRSAQRSLKRLCQNLRAGSALWRDYFKPALYSAETSEDRERFIVILDGIDSEESLNYLKEHALDLESPLNDLCTRTLSRWASVLVIDVWSEVANKLPEKREFAVDQIKRTLTGGHVTLSDDMNKVEAWARAIQNAPDKKTKLSLLTVYEEPPSNIQWIIKWKTEPILNDTDITNELNAILAKCG</sequence>
<protein>
    <recommendedName>
        <fullName evidence="4">HEAT repeat domain-containing protein</fullName>
    </recommendedName>
</protein>
<evidence type="ECO:0000256" key="1">
    <source>
        <dbReference type="SAM" id="SignalP"/>
    </source>
</evidence>
<organism evidence="2 3">
    <name type="scientific">Rubellicoccus peritrichatus</name>
    <dbReference type="NCBI Taxonomy" id="3080537"/>
    <lineage>
        <taxon>Bacteria</taxon>
        <taxon>Pseudomonadati</taxon>
        <taxon>Verrucomicrobiota</taxon>
        <taxon>Opitutia</taxon>
        <taxon>Puniceicoccales</taxon>
        <taxon>Cerasicoccaceae</taxon>
        <taxon>Rubellicoccus</taxon>
    </lineage>
</organism>
<dbReference type="Gene3D" id="1.25.10.10">
    <property type="entry name" value="Leucine-rich Repeat Variant"/>
    <property type="match status" value="2"/>
</dbReference>
<accession>A0AAQ3LEU4</accession>
<keyword evidence="1" id="KW-0732">Signal</keyword>
<evidence type="ECO:0000313" key="3">
    <source>
        <dbReference type="Proteomes" id="UP001304300"/>
    </source>
</evidence>
<name>A0AAQ3LEU4_9BACT</name>
<proteinExistence type="predicted"/>
<dbReference type="InterPro" id="IPR011989">
    <property type="entry name" value="ARM-like"/>
</dbReference>
<gene>
    <name evidence="2" type="ORF">RZN69_18535</name>
</gene>
<dbReference type="AlphaFoldDB" id="A0AAQ3LEU4"/>
<feature type="signal peptide" evidence="1">
    <location>
        <begin position="1"/>
        <end position="19"/>
    </location>
</feature>
<dbReference type="SUPFAM" id="SSF48371">
    <property type="entry name" value="ARM repeat"/>
    <property type="match status" value="2"/>
</dbReference>
<dbReference type="KEGG" id="puo:RZN69_18535"/>
<evidence type="ECO:0000313" key="2">
    <source>
        <dbReference type="EMBL" id="WOO40624.1"/>
    </source>
</evidence>
<keyword evidence="3" id="KW-1185">Reference proteome</keyword>